<dbReference type="InterPro" id="IPR045860">
    <property type="entry name" value="Snake_toxin-like_sf"/>
</dbReference>
<proteinExistence type="predicted"/>
<evidence type="ECO:0008006" key="4">
    <source>
        <dbReference type="Google" id="ProtNLM"/>
    </source>
</evidence>
<keyword evidence="1" id="KW-0732">Signal</keyword>
<dbReference type="SUPFAM" id="SSF57302">
    <property type="entry name" value="Snake toxin-like"/>
    <property type="match status" value="1"/>
</dbReference>
<dbReference type="Gene3D" id="2.10.60.10">
    <property type="entry name" value="CD59"/>
    <property type="match status" value="1"/>
</dbReference>
<evidence type="ECO:0000313" key="2">
    <source>
        <dbReference type="EMBL" id="CAL4068546.1"/>
    </source>
</evidence>
<dbReference type="AlphaFoldDB" id="A0AAV2Q5Q0"/>
<dbReference type="EMBL" id="CAXKWB010003210">
    <property type="protein sequence ID" value="CAL4068546.1"/>
    <property type="molecule type" value="Genomic_DNA"/>
</dbReference>
<dbReference type="Proteomes" id="UP001497623">
    <property type="component" value="Unassembled WGS sequence"/>
</dbReference>
<sequence length="140" mass="15316">MVSRTGINLAIVATILLAMMVSDSQALKCYECSSCEGDNYEAETCDDGYDTCMKVTVNSVTYRSCSKQEACAAGKFVQDSISSAWDAIKGVFNDNIQNSETSKPMECCTSNYCNNTNNLRDSPLLLLILTAITVTMWIKT</sequence>
<name>A0AAV2Q5Q0_MEGNR</name>
<gene>
    <name evidence="2" type="ORF">MNOR_LOCUS7348</name>
</gene>
<evidence type="ECO:0000313" key="3">
    <source>
        <dbReference type="Proteomes" id="UP001497623"/>
    </source>
</evidence>
<feature type="chain" id="PRO_5043674104" description="UPAR/Ly6 domain-containing protein" evidence="1">
    <location>
        <begin position="27"/>
        <end position="140"/>
    </location>
</feature>
<organism evidence="2 3">
    <name type="scientific">Meganyctiphanes norvegica</name>
    <name type="common">Northern krill</name>
    <name type="synonym">Thysanopoda norvegica</name>
    <dbReference type="NCBI Taxonomy" id="48144"/>
    <lineage>
        <taxon>Eukaryota</taxon>
        <taxon>Metazoa</taxon>
        <taxon>Ecdysozoa</taxon>
        <taxon>Arthropoda</taxon>
        <taxon>Crustacea</taxon>
        <taxon>Multicrustacea</taxon>
        <taxon>Malacostraca</taxon>
        <taxon>Eumalacostraca</taxon>
        <taxon>Eucarida</taxon>
        <taxon>Euphausiacea</taxon>
        <taxon>Euphausiidae</taxon>
        <taxon>Meganyctiphanes</taxon>
    </lineage>
</organism>
<evidence type="ECO:0000256" key="1">
    <source>
        <dbReference type="SAM" id="SignalP"/>
    </source>
</evidence>
<protein>
    <recommendedName>
        <fullName evidence="4">UPAR/Ly6 domain-containing protein</fullName>
    </recommendedName>
</protein>
<comment type="caution">
    <text evidence="2">The sequence shown here is derived from an EMBL/GenBank/DDBJ whole genome shotgun (WGS) entry which is preliminary data.</text>
</comment>
<keyword evidence="3" id="KW-1185">Reference proteome</keyword>
<feature type="signal peptide" evidence="1">
    <location>
        <begin position="1"/>
        <end position="26"/>
    </location>
</feature>
<reference evidence="2 3" key="1">
    <citation type="submission" date="2024-05" db="EMBL/GenBank/DDBJ databases">
        <authorList>
            <person name="Wallberg A."/>
        </authorList>
    </citation>
    <scope>NUCLEOTIDE SEQUENCE [LARGE SCALE GENOMIC DNA]</scope>
</reference>
<accession>A0AAV2Q5Q0</accession>